<dbReference type="EMBL" id="MU971346">
    <property type="protein sequence ID" value="KAK9239458.1"/>
    <property type="molecule type" value="Genomic_DNA"/>
</dbReference>
<gene>
    <name evidence="1" type="ORF">V1525DRAFT_398134</name>
</gene>
<protein>
    <submittedName>
        <fullName evidence="1">Uncharacterized protein</fullName>
    </submittedName>
</protein>
<evidence type="ECO:0000313" key="1">
    <source>
        <dbReference type="EMBL" id="KAK9239458.1"/>
    </source>
</evidence>
<reference evidence="2" key="1">
    <citation type="journal article" date="2024" name="Front. Bioeng. Biotechnol.">
        <title>Genome-scale model development and genomic sequencing of the oleaginous clade Lipomyces.</title>
        <authorList>
            <person name="Czajka J.J."/>
            <person name="Han Y."/>
            <person name="Kim J."/>
            <person name="Mondo S.J."/>
            <person name="Hofstad B.A."/>
            <person name="Robles A."/>
            <person name="Haridas S."/>
            <person name="Riley R."/>
            <person name="LaButti K."/>
            <person name="Pangilinan J."/>
            <person name="Andreopoulos W."/>
            <person name="Lipzen A."/>
            <person name="Yan J."/>
            <person name="Wang M."/>
            <person name="Ng V."/>
            <person name="Grigoriev I.V."/>
            <person name="Spatafora J.W."/>
            <person name="Magnuson J.K."/>
            <person name="Baker S.E."/>
            <person name="Pomraning K.R."/>
        </authorList>
    </citation>
    <scope>NUCLEOTIDE SEQUENCE [LARGE SCALE GENOMIC DNA]</scope>
    <source>
        <strain evidence="2">CBS 7786</strain>
    </source>
</reference>
<comment type="caution">
    <text evidence="1">The sequence shown here is derived from an EMBL/GenBank/DDBJ whole genome shotgun (WGS) entry which is preliminary data.</text>
</comment>
<keyword evidence="2" id="KW-1185">Reference proteome</keyword>
<name>A0ACC3T684_LIPKO</name>
<sequence>MISRNCNLSLIFIKFAFCFHDDGYSNSTSYAHRSVEKTILAQILQLHTDPSPSPCFNLCNLSNNCTAEVVRVPALSTSPKESKP</sequence>
<evidence type="ECO:0000313" key="2">
    <source>
        <dbReference type="Proteomes" id="UP001433508"/>
    </source>
</evidence>
<dbReference type="Proteomes" id="UP001433508">
    <property type="component" value="Unassembled WGS sequence"/>
</dbReference>
<organism evidence="1 2">
    <name type="scientific">Lipomyces kononenkoae</name>
    <name type="common">Yeast</name>
    <dbReference type="NCBI Taxonomy" id="34357"/>
    <lineage>
        <taxon>Eukaryota</taxon>
        <taxon>Fungi</taxon>
        <taxon>Dikarya</taxon>
        <taxon>Ascomycota</taxon>
        <taxon>Saccharomycotina</taxon>
        <taxon>Lipomycetes</taxon>
        <taxon>Lipomycetales</taxon>
        <taxon>Lipomycetaceae</taxon>
        <taxon>Lipomyces</taxon>
    </lineage>
</organism>
<proteinExistence type="predicted"/>
<accession>A0ACC3T684</accession>